<feature type="domain" description="CCHC-type" evidence="3">
    <location>
        <begin position="161"/>
        <end position="174"/>
    </location>
</feature>
<proteinExistence type="predicted"/>
<feature type="region of interest" description="Disordered" evidence="2">
    <location>
        <begin position="1"/>
        <end position="36"/>
    </location>
</feature>
<evidence type="ECO:0000313" key="4">
    <source>
        <dbReference type="EMBL" id="EMR70138.1"/>
    </source>
</evidence>
<dbReference type="PROSITE" id="PS50158">
    <property type="entry name" value="ZF_CCHC"/>
    <property type="match status" value="1"/>
</dbReference>
<dbReference type="OrthoDB" id="4777753at2759"/>
<keyword evidence="1" id="KW-0863">Zinc-finger</keyword>
<evidence type="ECO:0000256" key="1">
    <source>
        <dbReference type="PROSITE-ProRule" id="PRU00047"/>
    </source>
</evidence>
<feature type="region of interest" description="Disordered" evidence="2">
    <location>
        <begin position="312"/>
        <end position="341"/>
    </location>
</feature>
<accession>M7T027</accession>
<dbReference type="Proteomes" id="UP000012174">
    <property type="component" value="Unassembled WGS sequence"/>
</dbReference>
<keyword evidence="1" id="KW-0479">Metal-binding</keyword>
<dbReference type="AlphaFoldDB" id="M7T027"/>
<evidence type="ECO:0000256" key="2">
    <source>
        <dbReference type="SAM" id="MobiDB-lite"/>
    </source>
</evidence>
<dbReference type="GO" id="GO:0008270">
    <property type="term" value="F:zinc ion binding"/>
    <property type="evidence" value="ECO:0007669"/>
    <property type="project" value="UniProtKB-KW"/>
</dbReference>
<keyword evidence="5" id="KW-1185">Reference proteome</keyword>
<dbReference type="HOGENOM" id="CLU_733678_0_0_1"/>
<organism evidence="4 5">
    <name type="scientific">Eutypa lata (strain UCR-EL1)</name>
    <name type="common">Grapevine dieback disease fungus</name>
    <name type="synonym">Eutypa armeniacae</name>
    <dbReference type="NCBI Taxonomy" id="1287681"/>
    <lineage>
        <taxon>Eukaryota</taxon>
        <taxon>Fungi</taxon>
        <taxon>Dikarya</taxon>
        <taxon>Ascomycota</taxon>
        <taxon>Pezizomycotina</taxon>
        <taxon>Sordariomycetes</taxon>
        <taxon>Xylariomycetidae</taxon>
        <taxon>Xylariales</taxon>
        <taxon>Diatrypaceae</taxon>
        <taxon>Eutypa</taxon>
    </lineage>
</organism>
<keyword evidence="1" id="KW-0862">Zinc</keyword>
<dbReference type="InterPro" id="IPR001878">
    <property type="entry name" value="Znf_CCHC"/>
</dbReference>
<dbReference type="Gene3D" id="4.10.60.10">
    <property type="entry name" value="Zinc finger, CCHC-type"/>
    <property type="match status" value="1"/>
</dbReference>
<dbReference type="SUPFAM" id="SSF57756">
    <property type="entry name" value="Retrovirus zinc finger-like domains"/>
    <property type="match status" value="1"/>
</dbReference>
<evidence type="ECO:0000313" key="5">
    <source>
        <dbReference type="Proteomes" id="UP000012174"/>
    </source>
</evidence>
<sequence>METVPGPVTGSRGQKRPYNALTDEEKHRGDAKGARNPKLVYQNWARVQMDQNHNLVLTSKKNHVLRNSYMIQTKNENGTGNELWFGTFTHAHGGVEMMQNFATHHPGATPIAVSIQVHTNRTAAENAALSQHVLPLLPYAHNSAFFHNGGLRQKRREEIACGNCGKLGHLLVNCVGPYSAEGDIAGCPVCNTKEHAVDECPHWPDLSNDSKFQTLVAQRANKCQIRSDLNICRFAVDHDREKGGQHSRSNMGLPWTRETAIVCATNEGNIQHMLHFNYETQKNGVYPDPNMNWPNLYAGRIPSTSWSDHKTRKWAARSTNPSDVDPTTVPLPSSPRADPSLAVVSRERVDLNTDAALDRFNTMLQKAPEELPPRSFN</sequence>
<gene>
    <name evidence="4" type="ORF">UCREL1_2832</name>
</gene>
<dbReference type="EMBL" id="KB705946">
    <property type="protein sequence ID" value="EMR70138.1"/>
    <property type="molecule type" value="Genomic_DNA"/>
</dbReference>
<reference evidence="5" key="1">
    <citation type="journal article" date="2013" name="Genome Announc.">
        <title>Draft genome sequence of the grapevine dieback fungus Eutypa lata UCR-EL1.</title>
        <authorList>
            <person name="Blanco-Ulate B."/>
            <person name="Rolshausen P.E."/>
            <person name="Cantu D."/>
        </authorList>
    </citation>
    <scope>NUCLEOTIDE SEQUENCE [LARGE SCALE GENOMIC DNA]</scope>
    <source>
        <strain evidence="5">UCR-EL1</strain>
    </source>
</reference>
<dbReference type="InterPro" id="IPR036875">
    <property type="entry name" value="Znf_CCHC_sf"/>
</dbReference>
<evidence type="ECO:0000259" key="3">
    <source>
        <dbReference type="PROSITE" id="PS50158"/>
    </source>
</evidence>
<dbReference type="KEGG" id="ela:UCREL1_2832"/>
<feature type="compositionally biased region" description="Basic and acidic residues" evidence="2">
    <location>
        <begin position="23"/>
        <end position="33"/>
    </location>
</feature>
<protein>
    <recommendedName>
        <fullName evidence="3">CCHC-type domain-containing protein</fullName>
    </recommendedName>
</protein>
<name>M7T027_EUTLA</name>
<dbReference type="GO" id="GO:0003676">
    <property type="term" value="F:nucleic acid binding"/>
    <property type="evidence" value="ECO:0007669"/>
    <property type="project" value="InterPro"/>
</dbReference>
<dbReference type="eggNOG" id="ENOG502TFFI">
    <property type="taxonomic scope" value="Eukaryota"/>
</dbReference>